<proteinExistence type="predicted"/>
<dbReference type="GO" id="GO:0016791">
    <property type="term" value="F:phosphatase activity"/>
    <property type="evidence" value="ECO:0007669"/>
    <property type="project" value="TreeGrafter"/>
</dbReference>
<dbReference type="PANTHER" id="PTHR48100">
    <property type="entry name" value="BROAD-SPECIFICITY PHOSPHATASE YOR283W-RELATED"/>
    <property type="match status" value="1"/>
</dbReference>
<accession>A0A845MH88</accession>
<keyword evidence="2" id="KW-1185">Reference proteome</keyword>
<organism evidence="1 2">
    <name type="scientific">Sneathiella chungangensis</name>
    <dbReference type="NCBI Taxonomy" id="1418234"/>
    <lineage>
        <taxon>Bacteria</taxon>
        <taxon>Pseudomonadati</taxon>
        <taxon>Pseudomonadota</taxon>
        <taxon>Alphaproteobacteria</taxon>
        <taxon>Sneathiellales</taxon>
        <taxon>Sneathiellaceae</taxon>
        <taxon>Sneathiella</taxon>
    </lineage>
</organism>
<gene>
    <name evidence="1" type="ORF">GQF03_13730</name>
</gene>
<dbReference type="Gene3D" id="3.40.50.1240">
    <property type="entry name" value="Phosphoglycerate mutase-like"/>
    <property type="match status" value="1"/>
</dbReference>
<dbReference type="PANTHER" id="PTHR48100:SF1">
    <property type="entry name" value="HISTIDINE PHOSPHATASE FAMILY PROTEIN-RELATED"/>
    <property type="match status" value="1"/>
</dbReference>
<dbReference type="OrthoDB" id="8347407at2"/>
<dbReference type="InterPro" id="IPR029033">
    <property type="entry name" value="His_PPase_superfam"/>
</dbReference>
<sequence>MSEDYVIHEWWLVRHAPVNTDKIYGHLDLEADFSDTQRLAEIARMLPEGSRFITSDLSRSIETARGLQTHEKFAKNLDIRAGLREQNFGAWEGRTHAEIEKSEPDAYRRFWADPAQAKTERGESFQDLIRRVDQEIKNLLQDMTSRQLVIVTHAGLIRAMVGRALGIAPQKMLALAIDPLSVTHLTSFSRDDEVSWRINFLNDRGGEGHLRR</sequence>
<dbReference type="Proteomes" id="UP000445696">
    <property type="component" value="Unassembled WGS sequence"/>
</dbReference>
<protein>
    <submittedName>
        <fullName evidence="1">Histidine phosphatase family protein</fullName>
    </submittedName>
</protein>
<dbReference type="Pfam" id="PF00300">
    <property type="entry name" value="His_Phos_1"/>
    <property type="match status" value="1"/>
</dbReference>
<name>A0A845MH88_9PROT</name>
<dbReference type="InterPro" id="IPR013078">
    <property type="entry name" value="His_Pase_superF_clade-1"/>
</dbReference>
<dbReference type="GO" id="GO:0005737">
    <property type="term" value="C:cytoplasm"/>
    <property type="evidence" value="ECO:0007669"/>
    <property type="project" value="TreeGrafter"/>
</dbReference>
<dbReference type="SMART" id="SM00855">
    <property type="entry name" value="PGAM"/>
    <property type="match status" value="1"/>
</dbReference>
<evidence type="ECO:0000313" key="1">
    <source>
        <dbReference type="EMBL" id="MZR23393.1"/>
    </source>
</evidence>
<dbReference type="SUPFAM" id="SSF53254">
    <property type="entry name" value="Phosphoglycerate mutase-like"/>
    <property type="match status" value="1"/>
</dbReference>
<dbReference type="RefSeq" id="WP_161339868.1">
    <property type="nucleotide sequence ID" value="NZ_JBHSDG010000003.1"/>
</dbReference>
<comment type="caution">
    <text evidence="1">The sequence shown here is derived from an EMBL/GenBank/DDBJ whole genome shotgun (WGS) entry which is preliminary data.</text>
</comment>
<dbReference type="InterPro" id="IPR050275">
    <property type="entry name" value="PGM_Phosphatase"/>
</dbReference>
<reference evidence="1 2" key="1">
    <citation type="journal article" date="2014" name="Int. J. Syst. Evol. Microbiol.">
        <title>Sneathiella chungangensis sp. nov., isolated from a marine sand, and emended description of the genus Sneathiella.</title>
        <authorList>
            <person name="Siamphan C."/>
            <person name="Kim H."/>
            <person name="Lee J.S."/>
            <person name="Kim W."/>
        </authorList>
    </citation>
    <scope>NUCLEOTIDE SEQUENCE [LARGE SCALE GENOMIC DNA]</scope>
    <source>
        <strain evidence="1 2">KCTC 32476</strain>
    </source>
</reference>
<dbReference type="CDD" id="cd07067">
    <property type="entry name" value="HP_PGM_like"/>
    <property type="match status" value="1"/>
</dbReference>
<dbReference type="AlphaFoldDB" id="A0A845MH88"/>
<dbReference type="EMBL" id="WTVA01000015">
    <property type="protein sequence ID" value="MZR23393.1"/>
    <property type="molecule type" value="Genomic_DNA"/>
</dbReference>
<evidence type="ECO:0000313" key="2">
    <source>
        <dbReference type="Proteomes" id="UP000445696"/>
    </source>
</evidence>